<dbReference type="HOGENOM" id="CLU_1161882_0_0_1"/>
<keyword evidence="3" id="KW-1185">Reference proteome</keyword>
<sequence>MQHTGLANKSPVQRTIEKTSQSIKRQQHQRNTNIGSLSKEKDREEWSGICCGEESITRQKELGRIAAFQEWKDSWPHRHHNVNLRRRATADPVEWKAANIYTDKEGKKRMNLRGTPFSNHRNLKRAQSSVAIQIRSEHIGLKSYLYRRRVPGVDSPQCQCGYLSENVKHAIMACPLRAKGRAEVWRRAKNRSFEAMMNNPEDKARITQWILDQGWLEQCRLAGEVEELIKKRRVRRTRD</sequence>
<comment type="caution">
    <text evidence="2">The sequence shown here is derived from an EMBL/GenBank/DDBJ whole genome shotgun (WGS) entry which is preliminary data.</text>
</comment>
<feature type="compositionally biased region" description="Polar residues" evidence="1">
    <location>
        <begin position="1"/>
        <end position="36"/>
    </location>
</feature>
<dbReference type="EMBL" id="JNVN01001860">
    <property type="protein sequence ID" value="KHJ32723.1"/>
    <property type="molecule type" value="Genomic_DNA"/>
</dbReference>
<protein>
    <recommendedName>
        <fullName evidence="4">Reverse transcriptase</fullName>
    </recommendedName>
</protein>
<evidence type="ECO:0000313" key="3">
    <source>
        <dbReference type="Proteomes" id="UP000030854"/>
    </source>
</evidence>
<evidence type="ECO:0000313" key="2">
    <source>
        <dbReference type="EMBL" id="KHJ32723.1"/>
    </source>
</evidence>
<evidence type="ECO:0008006" key="4">
    <source>
        <dbReference type="Google" id="ProtNLM"/>
    </source>
</evidence>
<dbReference type="AlphaFoldDB" id="A0A0B1P372"/>
<evidence type="ECO:0000256" key="1">
    <source>
        <dbReference type="SAM" id="MobiDB-lite"/>
    </source>
</evidence>
<organism evidence="2 3">
    <name type="scientific">Uncinula necator</name>
    <name type="common">Grape powdery mildew</name>
    <dbReference type="NCBI Taxonomy" id="52586"/>
    <lineage>
        <taxon>Eukaryota</taxon>
        <taxon>Fungi</taxon>
        <taxon>Dikarya</taxon>
        <taxon>Ascomycota</taxon>
        <taxon>Pezizomycotina</taxon>
        <taxon>Leotiomycetes</taxon>
        <taxon>Erysiphales</taxon>
        <taxon>Erysiphaceae</taxon>
        <taxon>Erysiphe</taxon>
    </lineage>
</organism>
<dbReference type="Proteomes" id="UP000030854">
    <property type="component" value="Unassembled WGS sequence"/>
</dbReference>
<gene>
    <name evidence="2" type="ORF">EV44_g1309</name>
</gene>
<accession>A0A0B1P372</accession>
<reference evidence="2 3" key="1">
    <citation type="journal article" date="2014" name="BMC Genomics">
        <title>Adaptive genomic structural variation in the grape powdery mildew pathogen, Erysiphe necator.</title>
        <authorList>
            <person name="Jones L."/>
            <person name="Riaz S."/>
            <person name="Morales-Cruz A."/>
            <person name="Amrine K.C."/>
            <person name="McGuire B."/>
            <person name="Gubler W.D."/>
            <person name="Walker M.A."/>
            <person name="Cantu D."/>
        </authorList>
    </citation>
    <scope>NUCLEOTIDE SEQUENCE [LARGE SCALE GENOMIC DNA]</scope>
    <source>
        <strain evidence="3">c</strain>
    </source>
</reference>
<dbReference type="OMA" id="HAIMACP"/>
<feature type="region of interest" description="Disordered" evidence="1">
    <location>
        <begin position="1"/>
        <end position="40"/>
    </location>
</feature>
<name>A0A0B1P372_UNCNE</name>
<proteinExistence type="predicted"/>